<dbReference type="EMBL" id="CAJPDR010000147">
    <property type="protein sequence ID" value="CAF9921505.1"/>
    <property type="molecule type" value="Genomic_DNA"/>
</dbReference>
<dbReference type="OrthoDB" id="3938867at2759"/>
<protein>
    <recommendedName>
        <fullName evidence="4">F-box domain-containing protein</fullName>
    </recommendedName>
</protein>
<evidence type="ECO:0008006" key="4">
    <source>
        <dbReference type="Google" id="ProtNLM"/>
    </source>
</evidence>
<comment type="caution">
    <text evidence="2">The sequence shown here is derived from an EMBL/GenBank/DDBJ whole genome shotgun (WGS) entry which is preliminary data.</text>
</comment>
<name>A0A8H3IHX4_9LECA</name>
<keyword evidence="3" id="KW-1185">Reference proteome</keyword>
<evidence type="ECO:0000313" key="2">
    <source>
        <dbReference type="EMBL" id="CAF9921505.1"/>
    </source>
</evidence>
<accession>A0A8H3IHX4</accession>
<evidence type="ECO:0000256" key="1">
    <source>
        <dbReference type="SAM" id="MobiDB-lite"/>
    </source>
</evidence>
<reference evidence="2" key="1">
    <citation type="submission" date="2021-03" db="EMBL/GenBank/DDBJ databases">
        <authorList>
            <person name="Tagirdzhanova G."/>
        </authorList>
    </citation>
    <scope>NUCLEOTIDE SEQUENCE</scope>
</reference>
<gene>
    <name evidence="2" type="ORF">ALECFALPRED_001813</name>
</gene>
<feature type="region of interest" description="Disordered" evidence="1">
    <location>
        <begin position="559"/>
        <end position="580"/>
    </location>
</feature>
<dbReference type="AlphaFoldDB" id="A0A8H3IHX4"/>
<proteinExistence type="predicted"/>
<sequence length="661" mass="74826">MCTRGYSIIRYRGRYYCFYIGTDSMPDDLGTRIVNEIPEDPQAYQAWLATKRAKAAKWDKAVQDSLKVKRDYINNGEDEDCSQGSEISSNKFSPWQLHGPDVDRFPSYVPWFNDTFNEWVYVVDLDREVFTVDHAVHFKLDKIPRHDWANALGFSDSGERILLPCFVPEESITDLLLRLDPPAAENLRMYTDLNAKMVTAKDINDFPPSLRHGPILYARIFQMYQRQQKLVLSHLLLGWEPSELHFREMVYAILCLASAGSSAVELVYSQNLREGEGHAFLSKGVETEATTEFLAHLGIGGHLEGNEPGSAPEGLMYWFQGALVLVTAHLNHPGVLEESVAQVASYCRAKHPGKSVNAIVISIEHVVLVRVYADGRVDHTRMMSLFALQTHYSKDTRERYSPLAIEEKEREAKESLAILEAKTRRQKVRKMRQQGIDGGEESDEHRSRDDKAILDRYHPASIFNSANNAVDRYLGRDMVATEPTFMALVSLLDATARQRLPKSNPVEGRLPTEIYRSMIANIVDFETYCACKMVSRNFRDLCQENLRIGNNAVTVIPNPDTRSYTHAPEPIDDDTPIDGDINTSIRQRFGTRRGERPSQPPTFRVVQDSTGLSQDFPLGAGRTGSWQHVIDEATWQIIVGSEPGRRSMICGLEVAFRPAPR</sequence>
<evidence type="ECO:0000313" key="3">
    <source>
        <dbReference type="Proteomes" id="UP000664203"/>
    </source>
</evidence>
<dbReference type="Proteomes" id="UP000664203">
    <property type="component" value="Unassembled WGS sequence"/>
</dbReference>
<organism evidence="2 3">
    <name type="scientific">Alectoria fallacina</name>
    <dbReference type="NCBI Taxonomy" id="1903189"/>
    <lineage>
        <taxon>Eukaryota</taxon>
        <taxon>Fungi</taxon>
        <taxon>Dikarya</taxon>
        <taxon>Ascomycota</taxon>
        <taxon>Pezizomycotina</taxon>
        <taxon>Lecanoromycetes</taxon>
        <taxon>OSLEUM clade</taxon>
        <taxon>Lecanoromycetidae</taxon>
        <taxon>Lecanorales</taxon>
        <taxon>Lecanorineae</taxon>
        <taxon>Parmeliaceae</taxon>
        <taxon>Alectoria</taxon>
    </lineage>
</organism>